<dbReference type="EMBL" id="LXQA010170916">
    <property type="protein sequence ID" value="MCI29189.1"/>
    <property type="molecule type" value="Genomic_DNA"/>
</dbReference>
<dbReference type="AlphaFoldDB" id="A0A392QYY6"/>
<evidence type="ECO:0000313" key="2">
    <source>
        <dbReference type="Proteomes" id="UP000265520"/>
    </source>
</evidence>
<organism evidence="1 2">
    <name type="scientific">Trifolium medium</name>
    <dbReference type="NCBI Taxonomy" id="97028"/>
    <lineage>
        <taxon>Eukaryota</taxon>
        <taxon>Viridiplantae</taxon>
        <taxon>Streptophyta</taxon>
        <taxon>Embryophyta</taxon>
        <taxon>Tracheophyta</taxon>
        <taxon>Spermatophyta</taxon>
        <taxon>Magnoliopsida</taxon>
        <taxon>eudicotyledons</taxon>
        <taxon>Gunneridae</taxon>
        <taxon>Pentapetalae</taxon>
        <taxon>rosids</taxon>
        <taxon>fabids</taxon>
        <taxon>Fabales</taxon>
        <taxon>Fabaceae</taxon>
        <taxon>Papilionoideae</taxon>
        <taxon>50 kb inversion clade</taxon>
        <taxon>NPAAA clade</taxon>
        <taxon>Hologalegina</taxon>
        <taxon>IRL clade</taxon>
        <taxon>Trifolieae</taxon>
        <taxon>Trifolium</taxon>
    </lineage>
</organism>
<keyword evidence="2" id="KW-1185">Reference proteome</keyword>
<feature type="non-terminal residue" evidence="1">
    <location>
        <position position="1"/>
    </location>
</feature>
<proteinExistence type="predicted"/>
<reference evidence="1 2" key="1">
    <citation type="journal article" date="2018" name="Front. Plant Sci.">
        <title>Red Clover (Trifolium pratense) and Zigzag Clover (T. medium) - A Picture of Genomic Similarities and Differences.</title>
        <authorList>
            <person name="Dluhosova J."/>
            <person name="Istvanek J."/>
            <person name="Nedelnik J."/>
            <person name="Repkova J."/>
        </authorList>
    </citation>
    <scope>NUCLEOTIDE SEQUENCE [LARGE SCALE GENOMIC DNA]</scope>
    <source>
        <strain evidence="2">cv. 10/8</strain>
        <tissue evidence="1">Leaf</tissue>
    </source>
</reference>
<name>A0A392QYY6_9FABA</name>
<evidence type="ECO:0000313" key="1">
    <source>
        <dbReference type="EMBL" id="MCI29189.1"/>
    </source>
</evidence>
<dbReference type="Proteomes" id="UP000265520">
    <property type="component" value="Unassembled WGS sequence"/>
</dbReference>
<protein>
    <submittedName>
        <fullName evidence="1">Uncharacterized protein</fullName>
    </submittedName>
</protein>
<sequence length="53" mass="5671">GCVVGIVGMEMVMAVMNGGEDSGFEMVILEGMKVEDSGVDLVLCFCFVWFCVS</sequence>
<accession>A0A392QYY6</accession>
<comment type="caution">
    <text evidence="1">The sequence shown here is derived from an EMBL/GenBank/DDBJ whole genome shotgun (WGS) entry which is preliminary data.</text>
</comment>